<dbReference type="Proteomes" id="UP001595755">
    <property type="component" value="Unassembled WGS sequence"/>
</dbReference>
<evidence type="ECO:0000313" key="2">
    <source>
        <dbReference type="Proteomes" id="UP001595755"/>
    </source>
</evidence>
<sequence>MKQASYGLGEKHFIRISNDHALHDPLDARFADYTDLLQTCLTTNVLRALNAALVRGVTVAGKRFKLDKMK</sequence>
<proteinExistence type="predicted"/>
<name>A0ABV8SGB3_9BACL</name>
<protein>
    <submittedName>
        <fullName evidence="1">Imm9 family immunity protein</fullName>
    </submittedName>
</protein>
<accession>A0ABV8SGB3</accession>
<keyword evidence="2" id="KW-1185">Reference proteome</keyword>
<comment type="caution">
    <text evidence="1">The sequence shown here is derived from an EMBL/GenBank/DDBJ whole genome shotgun (WGS) entry which is preliminary data.</text>
</comment>
<reference evidence="2" key="1">
    <citation type="journal article" date="2019" name="Int. J. Syst. Evol. Microbiol.">
        <title>The Global Catalogue of Microorganisms (GCM) 10K type strain sequencing project: providing services to taxonomists for standard genome sequencing and annotation.</title>
        <authorList>
            <consortium name="The Broad Institute Genomics Platform"/>
            <consortium name="The Broad Institute Genome Sequencing Center for Infectious Disease"/>
            <person name="Wu L."/>
            <person name="Ma J."/>
        </authorList>
    </citation>
    <scope>NUCLEOTIDE SEQUENCE [LARGE SCALE GENOMIC DNA]</scope>
    <source>
        <strain evidence="2">CGMCC 4.1641</strain>
    </source>
</reference>
<evidence type="ECO:0000313" key="1">
    <source>
        <dbReference type="EMBL" id="MFC4306611.1"/>
    </source>
</evidence>
<dbReference type="RefSeq" id="WP_204602427.1">
    <property type="nucleotide sequence ID" value="NZ_JBHSED010000065.1"/>
</dbReference>
<gene>
    <name evidence="1" type="primary">imm9</name>
    <name evidence="1" type="ORF">ACFO1S_24640</name>
</gene>
<dbReference type="EMBL" id="JBHSED010000065">
    <property type="protein sequence ID" value="MFC4306611.1"/>
    <property type="molecule type" value="Genomic_DNA"/>
</dbReference>
<organism evidence="1 2">
    <name type="scientific">Cohnella boryungensis</name>
    <dbReference type="NCBI Taxonomy" id="768479"/>
    <lineage>
        <taxon>Bacteria</taxon>
        <taxon>Bacillati</taxon>
        <taxon>Bacillota</taxon>
        <taxon>Bacilli</taxon>
        <taxon>Bacillales</taxon>
        <taxon>Paenibacillaceae</taxon>
        <taxon>Cohnella</taxon>
    </lineage>
</organism>